<name>J9DKV0_WUCBA</name>
<dbReference type="EMBL" id="ADBV01023632">
    <property type="protein sequence ID" value="EJW70081.1"/>
    <property type="molecule type" value="Genomic_DNA"/>
</dbReference>
<gene>
    <name evidence="1" type="ORF">WUBG_19012</name>
</gene>
<protein>
    <submittedName>
        <fullName evidence="1">Uncharacterized protein</fullName>
    </submittedName>
</protein>
<sequence>MLRNANASFMLGTTNWREQFTDALTVHAGFEDNENVNSKFSAFFDSNLTLFEFSQTWLS</sequence>
<accession>J9DKV0</accession>
<dbReference type="AlphaFoldDB" id="J9DKV0"/>
<dbReference type="Proteomes" id="UP000004810">
    <property type="component" value="Unassembled WGS sequence"/>
</dbReference>
<organism evidence="1 2">
    <name type="scientific">Wuchereria bancrofti</name>
    <dbReference type="NCBI Taxonomy" id="6293"/>
    <lineage>
        <taxon>Eukaryota</taxon>
        <taxon>Metazoa</taxon>
        <taxon>Ecdysozoa</taxon>
        <taxon>Nematoda</taxon>
        <taxon>Chromadorea</taxon>
        <taxon>Rhabditida</taxon>
        <taxon>Spirurina</taxon>
        <taxon>Spiruromorpha</taxon>
        <taxon>Filarioidea</taxon>
        <taxon>Onchocercidae</taxon>
        <taxon>Wuchereria</taxon>
    </lineage>
</organism>
<comment type="caution">
    <text evidence="1">The sequence shown here is derived from an EMBL/GenBank/DDBJ whole genome shotgun (WGS) entry which is preliminary data.</text>
</comment>
<evidence type="ECO:0000313" key="2">
    <source>
        <dbReference type="Proteomes" id="UP000004810"/>
    </source>
</evidence>
<proteinExistence type="predicted"/>
<evidence type="ECO:0000313" key="1">
    <source>
        <dbReference type="EMBL" id="EJW70081.1"/>
    </source>
</evidence>
<reference evidence="2" key="1">
    <citation type="submission" date="2012-08" db="EMBL/GenBank/DDBJ databases">
        <title>The Genome Sequence of Wuchereria bancrofti.</title>
        <authorList>
            <person name="Nutman T.B."/>
            <person name="Fink D.L."/>
            <person name="Russ C."/>
            <person name="Young S."/>
            <person name="Zeng Q."/>
            <person name="Koehrsen M."/>
            <person name="Alvarado L."/>
            <person name="Berlin A."/>
            <person name="Chapman S.B."/>
            <person name="Chen Z."/>
            <person name="Freedman E."/>
            <person name="Gellesch M."/>
            <person name="Goldberg J."/>
            <person name="Griggs A."/>
            <person name="Gujja S."/>
            <person name="Heilman E.R."/>
            <person name="Heiman D."/>
            <person name="Hepburn T."/>
            <person name="Howarth C."/>
            <person name="Jen D."/>
            <person name="Larson L."/>
            <person name="Lewis B."/>
            <person name="Mehta T."/>
            <person name="Park D."/>
            <person name="Pearson M."/>
            <person name="Roberts A."/>
            <person name="Saif S."/>
            <person name="Shea T."/>
            <person name="Shenoy N."/>
            <person name="Sisk P."/>
            <person name="Stolte C."/>
            <person name="Sykes S."/>
            <person name="Walk T."/>
            <person name="White J."/>
            <person name="Yandava C."/>
            <person name="Haas B."/>
            <person name="Henn M.R."/>
            <person name="Nusbaum C."/>
            <person name="Birren B."/>
        </authorList>
    </citation>
    <scope>NUCLEOTIDE SEQUENCE [LARGE SCALE GENOMIC DNA]</scope>
    <source>
        <strain evidence="2">NA</strain>
    </source>
</reference>